<feature type="compositionally biased region" description="Basic and acidic residues" evidence="1">
    <location>
        <begin position="278"/>
        <end position="294"/>
    </location>
</feature>
<evidence type="ECO:0000256" key="2">
    <source>
        <dbReference type="SAM" id="Phobius"/>
    </source>
</evidence>
<evidence type="ECO:0000313" key="4">
    <source>
        <dbReference type="Proteomes" id="UP000800235"/>
    </source>
</evidence>
<feature type="region of interest" description="Disordered" evidence="1">
    <location>
        <begin position="38"/>
        <end position="63"/>
    </location>
</feature>
<feature type="compositionally biased region" description="Basic and acidic residues" evidence="1">
    <location>
        <begin position="369"/>
        <end position="378"/>
    </location>
</feature>
<feature type="compositionally biased region" description="Low complexity" evidence="1">
    <location>
        <begin position="126"/>
        <end position="137"/>
    </location>
</feature>
<keyword evidence="4" id="KW-1185">Reference proteome</keyword>
<feature type="compositionally biased region" description="Low complexity" evidence="1">
    <location>
        <begin position="39"/>
        <end position="52"/>
    </location>
</feature>
<keyword evidence="2" id="KW-0472">Membrane</keyword>
<feature type="compositionally biased region" description="Basic and acidic residues" evidence="1">
    <location>
        <begin position="162"/>
        <end position="171"/>
    </location>
</feature>
<evidence type="ECO:0000256" key="1">
    <source>
        <dbReference type="SAM" id="MobiDB-lite"/>
    </source>
</evidence>
<dbReference type="Proteomes" id="UP000800235">
    <property type="component" value="Unassembled WGS sequence"/>
</dbReference>
<feature type="compositionally biased region" description="Basic residues" evidence="1">
    <location>
        <begin position="150"/>
        <end position="161"/>
    </location>
</feature>
<feature type="region of interest" description="Disordered" evidence="1">
    <location>
        <begin position="535"/>
        <end position="568"/>
    </location>
</feature>
<gene>
    <name evidence="3" type="ORF">EJ08DRAFT_192614</name>
</gene>
<dbReference type="AlphaFoldDB" id="A0A9P4NT64"/>
<accession>A0A9P4NT64</accession>
<protein>
    <submittedName>
        <fullName evidence="3">Uncharacterized protein</fullName>
    </submittedName>
</protein>
<proteinExistence type="predicted"/>
<keyword evidence="2" id="KW-0812">Transmembrane</keyword>
<name>A0A9P4NT64_9PEZI</name>
<reference evidence="3" key="1">
    <citation type="journal article" date="2020" name="Stud. Mycol.">
        <title>101 Dothideomycetes genomes: a test case for predicting lifestyles and emergence of pathogens.</title>
        <authorList>
            <person name="Haridas S."/>
            <person name="Albert R."/>
            <person name="Binder M."/>
            <person name="Bloem J."/>
            <person name="Labutti K."/>
            <person name="Salamov A."/>
            <person name="Andreopoulos B."/>
            <person name="Baker S."/>
            <person name="Barry K."/>
            <person name="Bills G."/>
            <person name="Bluhm B."/>
            <person name="Cannon C."/>
            <person name="Castanera R."/>
            <person name="Culley D."/>
            <person name="Daum C."/>
            <person name="Ezra D."/>
            <person name="Gonzalez J."/>
            <person name="Henrissat B."/>
            <person name="Kuo A."/>
            <person name="Liang C."/>
            <person name="Lipzen A."/>
            <person name="Lutzoni F."/>
            <person name="Magnuson J."/>
            <person name="Mondo S."/>
            <person name="Nolan M."/>
            <person name="Ohm R."/>
            <person name="Pangilinan J."/>
            <person name="Park H.-J."/>
            <person name="Ramirez L."/>
            <person name="Alfaro M."/>
            <person name="Sun H."/>
            <person name="Tritt A."/>
            <person name="Yoshinaga Y."/>
            <person name="Zwiers L.-H."/>
            <person name="Turgeon B."/>
            <person name="Goodwin S."/>
            <person name="Spatafora J."/>
            <person name="Crous P."/>
            <person name="Grigoriev I."/>
        </authorList>
    </citation>
    <scope>NUCLEOTIDE SEQUENCE</scope>
    <source>
        <strain evidence="3">CBS 130266</strain>
    </source>
</reference>
<feature type="transmembrane region" description="Helical" evidence="2">
    <location>
        <begin position="715"/>
        <end position="740"/>
    </location>
</feature>
<feature type="region of interest" description="Disordered" evidence="1">
    <location>
        <begin position="78"/>
        <end position="219"/>
    </location>
</feature>
<dbReference type="OrthoDB" id="3439035at2759"/>
<keyword evidence="2" id="KW-1133">Transmembrane helix</keyword>
<feature type="compositionally biased region" description="Polar residues" evidence="1">
    <location>
        <begin position="391"/>
        <end position="410"/>
    </location>
</feature>
<evidence type="ECO:0000313" key="3">
    <source>
        <dbReference type="EMBL" id="KAF2431232.1"/>
    </source>
</evidence>
<feature type="region of interest" description="Disordered" evidence="1">
    <location>
        <begin position="270"/>
        <end position="294"/>
    </location>
</feature>
<feature type="compositionally biased region" description="Polar residues" evidence="1">
    <location>
        <begin position="203"/>
        <end position="212"/>
    </location>
</feature>
<feature type="compositionally biased region" description="Polar residues" evidence="1">
    <location>
        <begin position="552"/>
        <end position="567"/>
    </location>
</feature>
<sequence>MGSRRPAEPFSPISPNIIPTKYTFTKVSATVENYQPMYSNNMGNGSNSGSSNDQMEALDDLDTDDSFGRKIIRTMAQESVDNMRSARPIAFRKSRPRPGGRLTLENLKRISPKQEFQSLDRPFSPPASIASHSSIGSNPPLNVPRQWGTRAKRGSNWLRRKNMQEPERPSRAETSGEVDWLDTAADVPLPSIDDSPLSRRGSTRGTPAPSTKRQNDSLDRIADLEFDDLDGASLLASTPAAFTRKPAARNTALDEIRQLELENKLEEESIFATAQAEDSEKQPDDQTSKPAKIYRDSLSVRRTTQQNMTNLTQTWAHPAEQEIGATKRTRTVVPCTADGPPSPISLHKAPHTTGQVDREVTPQIQKSPKRPEHHREDSQVILRRLARAASGTPSPARVSSTTETATSEQNYVVNPSEAPKMSTDAQTNEQNRDVAQDIRVRFAQLHPSRSTAMAMAKANKNDQAVVLAEQELKNAPAVSQKRQAKAAEPVPTVDETIISAPVLDPKTPIVTGAWIDTPKTARPTTMEIVSKLSPMKSALKKRGSAPAKKADTSSGKATQSSEPQLPSSALAAIVDEARSNFRRHSEDALGETTINSLEDLIVAPADESILNIEEDTLDKLQLPPTKPTTSAGKLREQEVKQLQSMNEHLRNTQRSLRDVRHGIQRVGNQVEHKTPSPPTPVQQIGKCDDCANPAYRLWMQAKDALYTRPNGQTQLTWAGITLFTFLIWLITELLLCILYCRPVYSKQMHGFGIQPIPLQPPFVIPSLLLRPFGPLWRPVVNTIYTFLHWLWGFVVYVVTSSGEETFVEEKKNTVVEEIITQTAHWETDWSMMNDEVL</sequence>
<organism evidence="3 4">
    <name type="scientific">Tothia fuscella</name>
    <dbReference type="NCBI Taxonomy" id="1048955"/>
    <lineage>
        <taxon>Eukaryota</taxon>
        <taxon>Fungi</taxon>
        <taxon>Dikarya</taxon>
        <taxon>Ascomycota</taxon>
        <taxon>Pezizomycotina</taxon>
        <taxon>Dothideomycetes</taxon>
        <taxon>Pleosporomycetidae</taxon>
        <taxon>Venturiales</taxon>
        <taxon>Cylindrosympodiaceae</taxon>
        <taxon>Tothia</taxon>
    </lineage>
</organism>
<comment type="caution">
    <text evidence="3">The sequence shown here is derived from an EMBL/GenBank/DDBJ whole genome shotgun (WGS) entry which is preliminary data.</text>
</comment>
<dbReference type="EMBL" id="MU007033">
    <property type="protein sequence ID" value="KAF2431232.1"/>
    <property type="molecule type" value="Genomic_DNA"/>
</dbReference>
<feature type="region of interest" description="Disordered" evidence="1">
    <location>
        <begin position="337"/>
        <end position="410"/>
    </location>
</feature>